<dbReference type="EMBL" id="ML732156">
    <property type="protein sequence ID" value="KAB8078647.1"/>
    <property type="molecule type" value="Genomic_DNA"/>
</dbReference>
<organism evidence="1 2">
    <name type="scientific">Aspergillus leporis</name>
    <dbReference type="NCBI Taxonomy" id="41062"/>
    <lineage>
        <taxon>Eukaryota</taxon>
        <taxon>Fungi</taxon>
        <taxon>Dikarya</taxon>
        <taxon>Ascomycota</taxon>
        <taxon>Pezizomycotina</taxon>
        <taxon>Eurotiomycetes</taxon>
        <taxon>Eurotiomycetidae</taxon>
        <taxon>Eurotiales</taxon>
        <taxon>Aspergillaceae</taxon>
        <taxon>Aspergillus</taxon>
        <taxon>Aspergillus subgen. Circumdati</taxon>
    </lineage>
</organism>
<proteinExistence type="predicted"/>
<dbReference type="InterPro" id="IPR011032">
    <property type="entry name" value="GroES-like_sf"/>
</dbReference>
<dbReference type="AlphaFoldDB" id="A0A5N5XEW6"/>
<dbReference type="Proteomes" id="UP000326565">
    <property type="component" value="Unassembled WGS sequence"/>
</dbReference>
<dbReference type="Gene3D" id="3.90.180.10">
    <property type="entry name" value="Medium-chain alcohol dehydrogenases, catalytic domain"/>
    <property type="match status" value="1"/>
</dbReference>
<sequence>MDLRTLPTSLKAVIYDRLGKTSVKLVEAETPIPGHGQILVNFYVQTKHSYTKTHSGACHSDHSFMTHALGTGLKGSTKRIGDRVSIKYVYSACRTCIPCPVSAESCCTSMQVSGYALRKARVGHGDWIVVSGIASRAFGLWVTGVDVREKEDSDSAYACGLEMLRFNAVLVVVGSIVGSSVGNYRESLEVKGLAQRGVIRFCVEVERLRDLQGVFEI</sequence>
<reference evidence="1 2" key="1">
    <citation type="submission" date="2019-04" db="EMBL/GenBank/DDBJ databases">
        <title>Friends and foes A comparative genomics study of 23 Aspergillus species from section Flavi.</title>
        <authorList>
            <consortium name="DOE Joint Genome Institute"/>
            <person name="Kjaerbolling I."/>
            <person name="Vesth T."/>
            <person name="Frisvad J.C."/>
            <person name="Nybo J.L."/>
            <person name="Theobald S."/>
            <person name="Kildgaard S."/>
            <person name="Isbrandt T."/>
            <person name="Kuo A."/>
            <person name="Sato A."/>
            <person name="Lyhne E.K."/>
            <person name="Kogle M.E."/>
            <person name="Wiebenga A."/>
            <person name="Kun R.S."/>
            <person name="Lubbers R.J."/>
            <person name="Makela M.R."/>
            <person name="Barry K."/>
            <person name="Chovatia M."/>
            <person name="Clum A."/>
            <person name="Daum C."/>
            <person name="Haridas S."/>
            <person name="He G."/>
            <person name="LaButti K."/>
            <person name="Lipzen A."/>
            <person name="Mondo S."/>
            <person name="Riley R."/>
            <person name="Salamov A."/>
            <person name="Simmons B.A."/>
            <person name="Magnuson J.K."/>
            <person name="Henrissat B."/>
            <person name="Mortensen U.H."/>
            <person name="Larsen T.O."/>
            <person name="Devries R.P."/>
            <person name="Grigoriev I.V."/>
            <person name="Machida M."/>
            <person name="Baker S.E."/>
            <person name="Andersen M.R."/>
        </authorList>
    </citation>
    <scope>NUCLEOTIDE SEQUENCE [LARGE SCALE GENOMIC DNA]</scope>
    <source>
        <strain evidence="1 2">CBS 151.66</strain>
    </source>
</reference>
<gene>
    <name evidence="1" type="ORF">BDV29DRAFT_187778</name>
</gene>
<keyword evidence="2" id="KW-1185">Reference proteome</keyword>
<evidence type="ECO:0000313" key="1">
    <source>
        <dbReference type="EMBL" id="KAB8078647.1"/>
    </source>
</evidence>
<evidence type="ECO:0000313" key="2">
    <source>
        <dbReference type="Proteomes" id="UP000326565"/>
    </source>
</evidence>
<dbReference type="OrthoDB" id="1879366at2759"/>
<accession>A0A5N5XEW6</accession>
<name>A0A5N5XEW6_9EURO</name>
<dbReference type="SUPFAM" id="SSF50129">
    <property type="entry name" value="GroES-like"/>
    <property type="match status" value="1"/>
</dbReference>
<protein>
    <submittedName>
        <fullName evidence="1">Uncharacterized protein</fullName>
    </submittedName>
</protein>